<name>A0A242MI96_CABSO</name>
<reference evidence="1 2" key="1">
    <citation type="submission" date="2017-03" db="EMBL/GenBank/DDBJ databases">
        <title>Genome analysis of strain PAMC 26510.</title>
        <authorList>
            <person name="Oh H.-M."/>
            <person name="Yang J.-A."/>
        </authorList>
    </citation>
    <scope>NUCLEOTIDE SEQUENCE [LARGE SCALE GENOMIC DNA]</scope>
    <source>
        <strain evidence="1 2">PAMC 26510</strain>
    </source>
</reference>
<dbReference type="Proteomes" id="UP000194546">
    <property type="component" value="Unassembled WGS sequence"/>
</dbReference>
<organism evidence="1 2">
    <name type="scientific">Caballeronia sordidicola</name>
    <name type="common">Burkholderia sordidicola</name>
    <dbReference type="NCBI Taxonomy" id="196367"/>
    <lineage>
        <taxon>Bacteria</taxon>
        <taxon>Pseudomonadati</taxon>
        <taxon>Pseudomonadota</taxon>
        <taxon>Betaproteobacteria</taxon>
        <taxon>Burkholderiales</taxon>
        <taxon>Burkholderiaceae</taxon>
        <taxon>Caballeronia</taxon>
    </lineage>
</organism>
<evidence type="ECO:0000313" key="1">
    <source>
        <dbReference type="EMBL" id="OTP70876.1"/>
    </source>
</evidence>
<sequence>MWDYTGLYCRPVNVCHNWSCPQPFQNKQSYSGLAFDHVV</sequence>
<evidence type="ECO:0000313" key="2">
    <source>
        <dbReference type="Proteomes" id="UP000194546"/>
    </source>
</evidence>
<gene>
    <name evidence="1" type="ORF">PAMC26510_24935</name>
</gene>
<accession>A0A242MI96</accession>
<dbReference type="AlphaFoldDB" id="A0A242MI96"/>
<comment type="caution">
    <text evidence="1">The sequence shown here is derived from an EMBL/GenBank/DDBJ whole genome shotgun (WGS) entry which is preliminary data.</text>
</comment>
<dbReference type="EMBL" id="NBTY01000135">
    <property type="protein sequence ID" value="OTP70876.1"/>
    <property type="molecule type" value="Genomic_DNA"/>
</dbReference>
<proteinExistence type="predicted"/>
<protein>
    <submittedName>
        <fullName evidence="1">Uncharacterized protein</fullName>
    </submittedName>
</protein>